<proteinExistence type="predicted"/>
<protein>
    <submittedName>
        <fullName evidence="1">Uncharacterized protein</fullName>
    </submittedName>
</protein>
<gene>
    <name evidence="1" type="ORF">I0C86_40770</name>
</gene>
<organism evidence="1 2">
    <name type="scientific">Plantactinospora alkalitolerans</name>
    <dbReference type="NCBI Taxonomy" id="2789879"/>
    <lineage>
        <taxon>Bacteria</taxon>
        <taxon>Bacillati</taxon>
        <taxon>Actinomycetota</taxon>
        <taxon>Actinomycetes</taxon>
        <taxon>Micromonosporales</taxon>
        <taxon>Micromonosporaceae</taxon>
        <taxon>Plantactinospora</taxon>
    </lineage>
</organism>
<dbReference type="Proteomes" id="UP000638560">
    <property type="component" value="Unassembled WGS sequence"/>
</dbReference>
<dbReference type="RefSeq" id="WP_196206674.1">
    <property type="nucleotide sequence ID" value="NZ_JADPUN010000422.1"/>
</dbReference>
<accession>A0ABS0H9Q9</accession>
<evidence type="ECO:0000313" key="1">
    <source>
        <dbReference type="EMBL" id="MBF9135215.1"/>
    </source>
</evidence>
<dbReference type="EMBL" id="JADPUN010000422">
    <property type="protein sequence ID" value="MBF9135215.1"/>
    <property type="molecule type" value="Genomic_DNA"/>
</dbReference>
<comment type="caution">
    <text evidence="1">The sequence shown here is derived from an EMBL/GenBank/DDBJ whole genome shotgun (WGS) entry which is preliminary data.</text>
</comment>
<evidence type="ECO:0000313" key="2">
    <source>
        <dbReference type="Proteomes" id="UP000638560"/>
    </source>
</evidence>
<reference evidence="1 2" key="1">
    <citation type="submission" date="2020-11" db="EMBL/GenBank/DDBJ databases">
        <title>A novel isolate from a Black sea contaminated sediment with potential to produce alkanes: Plantactinospora alkalitolerans sp. nov.</title>
        <authorList>
            <person name="Carro L."/>
            <person name="Veyisoglu A."/>
            <person name="Guven K."/>
            <person name="Schumann P."/>
            <person name="Klenk H.-P."/>
            <person name="Sahin N."/>
        </authorList>
    </citation>
    <scope>NUCLEOTIDE SEQUENCE [LARGE SCALE GENOMIC DNA]</scope>
    <source>
        <strain evidence="1 2">S1510</strain>
    </source>
</reference>
<keyword evidence="2" id="KW-1185">Reference proteome</keyword>
<sequence>MTTELPRHVGRQVAAETGYALICNAAPDGNPHTGAICGRPATHHVRWTEATTVNGLACDEDLGFALNFGPFDVHSTENSACGMPGAHWVPREGNRPSFCMLPTLDEEPALAGAATVGASSGTPEDKR</sequence>
<name>A0ABS0H9Q9_9ACTN</name>